<dbReference type="Proteomes" id="UP001596495">
    <property type="component" value="Unassembled WGS sequence"/>
</dbReference>
<keyword evidence="9" id="KW-0472">Membrane</keyword>
<dbReference type="PRINTS" id="PR00184">
    <property type="entry name" value="NEISSPPORIN"/>
</dbReference>
<evidence type="ECO:0000256" key="7">
    <source>
        <dbReference type="ARBA" id="ARBA00023065"/>
    </source>
</evidence>
<dbReference type="PANTHER" id="PTHR34501">
    <property type="entry name" value="PROTEIN YDDL-RELATED"/>
    <property type="match status" value="1"/>
</dbReference>
<evidence type="ECO:0000256" key="9">
    <source>
        <dbReference type="ARBA" id="ARBA00023136"/>
    </source>
</evidence>
<dbReference type="Pfam" id="PF13609">
    <property type="entry name" value="Porin_4"/>
    <property type="match status" value="1"/>
</dbReference>
<feature type="domain" description="Porin" evidence="12">
    <location>
        <begin position="6"/>
        <end position="282"/>
    </location>
</feature>
<evidence type="ECO:0000259" key="12">
    <source>
        <dbReference type="Pfam" id="PF13609"/>
    </source>
</evidence>
<protein>
    <submittedName>
        <fullName evidence="13">Porin</fullName>
    </submittedName>
</protein>
<evidence type="ECO:0000313" key="14">
    <source>
        <dbReference type="Proteomes" id="UP001596495"/>
    </source>
</evidence>
<organism evidence="13 14">
    <name type="scientific">Hydrogenophaga bisanensis</name>
    <dbReference type="NCBI Taxonomy" id="439611"/>
    <lineage>
        <taxon>Bacteria</taxon>
        <taxon>Pseudomonadati</taxon>
        <taxon>Pseudomonadota</taxon>
        <taxon>Betaproteobacteria</taxon>
        <taxon>Burkholderiales</taxon>
        <taxon>Comamonadaceae</taxon>
        <taxon>Hydrogenophaga</taxon>
    </lineage>
</organism>
<accession>A0ABW2R9Q7</accession>
<dbReference type="InterPro" id="IPR050298">
    <property type="entry name" value="Gram-neg_bact_OMP"/>
</dbReference>
<keyword evidence="5" id="KW-0812">Transmembrane</keyword>
<dbReference type="EMBL" id="JBHTBX010000005">
    <property type="protein sequence ID" value="MFC7434798.1"/>
    <property type="molecule type" value="Genomic_DNA"/>
</dbReference>
<reference evidence="14" key="1">
    <citation type="journal article" date="2019" name="Int. J. Syst. Evol. Microbiol.">
        <title>The Global Catalogue of Microorganisms (GCM) 10K type strain sequencing project: providing services to taxonomists for standard genome sequencing and annotation.</title>
        <authorList>
            <consortium name="The Broad Institute Genomics Platform"/>
            <consortium name="The Broad Institute Genome Sequencing Center for Infectious Disease"/>
            <person name="Wu L."/>
            <person name="Ma J."/>
        </authorList>
    </citation>
    <scope>NUCLEOTIDE SEQUENCE [LARGE SCALE GENOMIC DNA]</scope>
    <source>
        <strain evidence="14">CCUG 54518</strain>
    </source>
</reference>
<evidence type="ECO:0000256" key="6">
    <source>
        <dbReference type="ARBA" id="ARBA00022729"/>
    </source>
</evidence>
<keyword evidence="4" id="KW-1134">Transmembrane beta strand</keyword>
<evidence type="ECO:0000256" key="10">
    <source>
        <dbReference type="ARBA" id="ARBA00023237"/>
    </source>
</evidence>
<proteinExistence type="predicted"/>
<dbReference type="Gene3D" id="2.40.160.10">
    <property type="entry name" value="Porin"/>
    <property type="match status" value="1"/>
</dbReference>
<dbReference type="RefSeq" id="WP_382256563.1">
    <property type="nucleotide sequence ID" value="NZ_JBHTBX010000005.1"/>
</dbReference>
<keyword evidence="7" id="KW-0406">Ion transport</keyword>
<dbReference type="PANTHER" id="PTHR34501:SF9">
    <property type="entry name" value="MAJOR OUTER MEMBRANE PROTEIN P.IA"/>
    <property type="match status" value="1"/>
</dbReference>
<dbReference type="InterPro" id="IPR033900">
    <property type="entry name" value="Gram_neg_porin_domain"/>
</dbReference>
<keyword evidence="10" id="KW-0998">Cell outer membrane</keyword>
<feature type="chain" id="PRO_5046872446" evidence="11">
    <location>
        <begin position="19"/>
        <end position="309"/>
    </location>
</feature>
<gene>
    <name evidence="13" type="ORF">ACFQNJ_09765</name>
</gene>
<evidence type="ECO:0000256" key="1">
    <source>
        <dbReference type="ARBA" id="ARBA00004571"/>
    </source>
</evidence>
<keyword evidence="14" id="KW-1185">Reference proteome</keyword>
<evidence type="ECO:0000256" key="5">
    <source>
        <dbReference type="ARBA" id="ARBA00022692"/>
    </source>
</evidence>
<evidence type="ECO:0000256" key="4">
    <source>
        <dbReference type="ARBA" id="ARBA00022452"/>
    </source>
</evidence>
<evidence type="ECO:0000256" key="11">
    <source>
        <dbReference type="SAM" id="SignalP"/>
    </source>
</evidence>
<dbReference type="InterPro" id="IPR023614">
    <property type="entry name" value="Porin_dom_sf"/>
</dbReference>
<keyword evidence="6 11" id="KW-0732">Signal</keyword>
<keyword evidence="8" id="KW-0626">Porin</keyword>
<comment type="caution">
    <text evidence="13">The sequence shown here is derived from an EMBL/GenBank/DDBJ whole genome shotgun (WGS) entry which is preliminary data.</text>
</comment>
<comment type="subunit">
    <text evidence="2">Homotrimer.</text>
</comment>
<feature type="signal peptide" evidence="11">
    <location>
        <begin position="1"/>
        <end position="18"/>
    </location>
</feature>
<keyword evidence="3" id="KW-0813">Transport</keyword>
<comment type="subcellular location">
    <subcellularLocation>
        <location evidence="1">Cell outer membrane</location>
        <topology evidence="1">Multi-pass membrane protein</topology>
    </subcellularLocation>
</comment>
<name>A0ABW2R9Q7_9BURK</name>
<sequence length="309" mass="31718">MKKTLIALAALASTAAFAQSSVTLYGVADASLSKVTDKSAALSSAGAMNNGTSRWGVRGTEDLGGGLKAGFNFEQGLSLNDGTLAKSGAGEFGRAAWMNLSGGFGEVRLGRTLNPSFYAAAAWELTGAANYSVVVSQFGAVLGGIRNSSQIAYTSPNMGGFSATVGYVLKGNSANEKAKVDLNAIYANGPLAVALGYNKVQDAEKNVHVGARYNFGMFTLAGGYMDPAGDAKGFSIGGAVKAGPVDLVLDIARDTEAKDTDLLVEVKYPLSKRTFSYVALLRDGKKKAGALGAAGDDVTGLGIGIRHNF</sequence>
<evidence type="ECO:0000256" key="3">
    <source>
        <dbReference type="ARBA" id="ARBA00022448"/>
    </source>
</evidence>
<dbReference type="SUPFAM" id="SSF56935">
    <property type="entry name" value="Porins"/>
    <property type="match status" value="1"/>
</dbReference>
<evidence type="ECO:0000313" key="13">
    <source>
        <dbReference type="EMBL" id="MFC7434798.1"/>
    </source>
</evidence>
<dbReference type="InterPro" id="IPR002299">
    <property type="entry name" value="Porin_Neis"/>
</dbReference>
<evidence type="ECO:0000256" key="2">
    <source>
        <dbReference type="ARBA" id="ARBA00011233"/>
    </source>
</evidence>
<dbReference type="CDD" id="cd00342">
    <property type="entry name" value="gram_neg_porins"/>
    <property type="match status" value="1"/>
</dbReference>
<evidence type="ECO:0000256" key="8">
    <source>
        <dbReference type="ARBA" id="ARBA00023114"/>
    </source>
</evidence>